<dbReference type="InterPro" id="IPR005829">
    <property type="entry name" value="Sugar_transporter_CS"/>
</dbReference>
<evidence type="ECO:0000256" key="4">
    <source>
        <dbReference type="ARBA" id="ARBA00022692"/>
    </source>
</evidence>
<dbReference type="PROSITE" id="PS00216">
    <property type="entry name" value="SUGAR_TRANSPORT_1"/>
    <property type="match status" value="1"/>
</dbReference>
<feature type="transmembrane region" description="Helical" evidence="8">
    <location>
        <begin position="109"/>
        <end position="127"/>
    </location>
</feature>
<feature type="transmembrane region" description="Helical" evidence="8">
    <location>
        <begin position="20"/>
        <end position="37"/>
    </location>
</feature>
<feature type="transmembrane region" description="Helical" evidence="8">
    <location>
        <begin position="84"/>
        <end position="103"/>
    </location>
</feature>
<comment type="caution">
    <text evidence="10">The sequence shown here is derived from an EMBL/GenBank/DDBJ whole genome shotgun (WGS) entry which is preliminary data.</text>
</comment>
<feature type="transmembrane region" description="Helical" evidence="8">
    <location>
        <begin position="421"/>
        <end position="441"/>
    </location>
</feature>
<dbReference type="NCBIfam" id="TIGR00886">
    <property type="entry name" value="2A0108"/>
    <property type="match status" value="1"/>
</dbReference>
<feature type="transmembrane region" description="Helical" evidence="8">
    <location>
        <begin position="361"/>
        <end position="379"/>
    </location>
</feature>
<dbReference type="GO" id="GO:0005886">
    <property type="term" value="C:plasma membrane"/>
    <property type="evidence" value="ECO:0007669"/>
    <property type="project" value="UniProtKB-SubCell"/>
</dbReference>
<keyword evidence="4 8" id="KW-0812">Transmembrane</keyword>
<feature type="transmembrane region" description="Helical" evidence="8">
    <location>
        <begin position="385"/>
        <end position="409"/>
    </location>
</feature>
<dbReference type="InterPro" id="IPR036259">
    <property type="entry name" value="MFS_trans_sf"/>
</dbReference>
<evidence type="ECO:0000256" key="1">
    <source>
        <dbReference type="ARBA" id="ARBA00004141"/>
    </source>
</evidence>
<evidence type="ECO:0000313" key="11">
    <source>
        <dbReference type="Proteomes" id="UP000218767"/>
    </source>
</evidence>
<reference evidence="11" key="1">
    <citation type="submission" date="2017-08" db="EMBL/GenBank/DDBJ databases">
        <title>A dynamic microbial community with high functional redundancy inhabits the cold, oxic subseafloor aquifer.</title>
        <authorList>
            <person name="Tully B.J."/>
            <person name="Wheat C.G."/>
            <person name="Glazer B.T."/>
            <person name="Huber J.A."/>
        </authorList>
    </citation>
    <scope>NUCLEOTIDE SEQUENCE [LARGE SCALE GENOMIC DNA]</scope>
</reference>
<organism evidence="10 11">
    <name type="scientific">SAR86 cluster bacterium</name>
    <dbReference type="NCBI Taxonomy" id="2030880"/>
    <lineage>
        <taxon>Bacteria</taxon>
        <taxon>Pseudomonadati</taxon>
        <taxon>Pseudomonadota</taxon>
        <taxon>Gammaproteobacteria</taxon>
        <taxon>SAR86 cluster</taxon>
    </lineage>
</organism>
<dbReference type="InterPro" id="IPR011701">
    <property type="entry name" value="MFS"/>
</dbReference>
<sequence length="488" mass="53726">MSTSSSKIDLFSFHGKIRTLHLTWFAFFLSFAVWFNHAPLMAAIRSSFGLTDSQVSALLMINVALTIPARIVIGMLVDQFGPKLVFSILLFLSSLVCFLFAFADNFQELIIYRFLLGFVGAGFVIGIRMIGEWFPARQVGLAEGIYGGWGNFGSAAAALLLPSLALLFGGDDGWRYAVATTGALILVYAVIYYLSAQDTPEGSTYFKPNKAGGLEVTSKFDFWFCMLMNIPLVGALCILTWRLTTLGLLNQNLSSLIYLVLFAVYAYQSWHLYQVNKEIFKTRVAKIHRYKFKQVAILNLAYLTTFGSELAVVSMLPLFFLDTFDVSPVLAGMLAAGFAFMNLVSRPFGGWFSDKFGRRNSLLIALCGLCVGYIAMSQIDSSWAIPFAVMVTMFCSFFVQAGEGAVFAMVPLVRRRLTGQIAGMVGAYGNVGAITFLAVLSFATPKIFFTVIAFSAIVTFIAVYFLDEPEGEMVEVLPDGTVQVIELK</sequence>
<dbReference type="AlphaFoldDB" id="A0A2A4XDS4"/>
<dbReference type="InterPro" id="IPR044772">
    <property type="entry name" value="NO3_transporter"/>
</dbReference>
<evidence type="ECO:0000256" key="2">
    <source>
        <dbReference type="ARBA" id="ARBA00008432"/>
    </source>
</evidence>
<feature type="transmembrane region" description="Helical" evidence="8">
    <location>
        <begin position="447"/>
        <end position="466"/>
    </location>
</feature>
<dbReference type="InterPro" id="IPR020846">
    <property type="entry name" value="MFS_dom"/>
</dbReference>
<dbReference type="PROSITE" id="PS50850">
    <property type="entry name" value="MFS"/>
    <property type="match status" value="1"/>
</dbReference>
<dbReference type="GO" id="GO:0042128">
    <property type="term" value="P:nitrate assimilation"/>
    <property type="evidence" value="ECO:0007669"/>
    <property type="project" value="UniProtKB-UniRule"/>
</dbReference>
<dbReference type="Gene3D" id="1.20.1250.20">
    <property type="entry name" value="MFS general substrate transporter like domains"/>
    <property type="match status" value="2"/>
</dbReference>
<dbReference type="GO" id="GO:0015112">
    <property type="term" value="F:nitrate transmembrane transporter activity"/>
    <property type="evidence" value="ECO:0007669"/>
    <property type="project" value="UniProtKB-UniRule"/>
</dbReference>
<accession>A0A2A4XDS4</accession>
<evidence type="ECO:0000256" key="8">
    <source>
        <dbReference type="RuleBase" id="RU366033"/>
    </source>
</evidence>
<evidence type="ECO:0000256" key="5">
    <source>
        <dbReference type="ARBA" id="ARBA00022989"/>
    </source>
</evidence>
<keyword evidence="5 8" id="KW-1133">Transmembrane helix</keyword>
<keyword evidence="3 8" id="KW-0813">Transport</keyword>
<feature type="transmembrane region" description="Helical" evidence="8">
    <location>
        <begin position="296"/>
        <end position="320"/>
    </location>
</feature>
<evidence type="ECO:0000256" key="7">
    <source>
        <dbReference type="ARBA" id="ARBA00023136"/>
    </source>
</evidence>
<evidence type="ECO:0000313" key="10">
    <source>
        <dbReference type="EMBL" id="PCI80773.1"/>
    </source>
</evidence>
<keyword evidence="6 8" id="KW-0534">Nitrate assimilation</keyword>
<dbReference type="EMBL" id="NVUL01000008">
    <property type="protein sequence ID" value="PCI80773.1"/>
    <property type="molecule type" value="Genomic_DNA"/>
</dbReference>
<feature type="transmembrane region" description="Helical" evidence="8">
    <location>
        <begin position="174"/>
        <end position="194"/>
    </location>
</feature>
<keyword evidence="8" id="KW-1003">Cell membrane</keyword>
<comment type="similarity">
    <text evidence="2 8">Belongs to the major facilitator superfamily. Nitrate/nitrite porter (TC 2.A.1.8) family.</text>
</comment>
<dbReference type="Proteomes" id="UP000218767">
    <property type="component" value="Unassembled WGS sequence"/>
</dbReference>
<gene>
    <name evidence="10" type="ORF">COB20_02635</name>
</gene>
<proteinExistence type="inferred from homology"/>
<name>A0A2A4XDS4_9GAMM</name>
<dbReference type="InterPro" id="IPR004737">
    <property type="entry name" value="NO3_transporter_NarK/NarU-like"/>
</dbReference>
<comment type="caution">
    <text evidence="8">Lacks conserved residue(s) required for the propagation of feature annotation.</text>
</comment>
<comment type="subcellular location">
    <subcellularLocation>
        <location evidence="8">Cell membrane</location>
        <topology evidence="8">Multi-pass membrane protein</topology>
    </subcellularLocation>
    <subcellularLocation>
        <location evidence="1">Membrane</location>
        <topology evidence="1">Multi-pass membrane protein</topology>
    </subcellularLocation>
</comment>
<feature type="transmembrane region" description="Helical" evidence="8">
    <location>
        <begin position="220"/>
        <end position="243"/>
    </location>
</feature>
<feature type="transmembrane region" description="Helical" evidence="8">
    <location>
        <begin position="255"/>
        <end position="275"/>
    </location>
</feature>
<dbReference type="GO" id="GO:0015113">
    <property type="term" value="F:nitrite transmembrane transporter activity"/>
    <property type="evidence" value="ECO:0007669"/>
    <property type="project" value="InterPro"/>
</dbReference>
<keyword evidence="7 8" id="KW-0472">Membrane</keyword>
<feature type="transmembrane region" description="Helical" evidence="8">
    <location>
        <begin position="326"/>
        <end position="349"/>
    </location>
</feature>
<evidence type="ECO:0000256" key="3">
    <source>
        <dbReference type="ARBA" id="ARBA00022448"/>
    </source>
</evidence>
<feature type="domain" description="Major facilitator superfamily (MFS) profile" evidence="9">
    <location>
        <begin position="16"/>
        <end position="470"/>
    </location>
</feature>
<dbReference type="SUPFAM" id="SSF103473">
    <property type="entry name" value="MFS general substrate transporter"/>
    <property type="match status" value="1"/>
</dbReference>
<feature type="transmembrane region" description="Helical" evidence="8">
    <location>
        <begin position="57"/>
        <end position="77"/>
    </location>
</feature>
<protein>
    <recommendedName>
        <fullName evidence="8">Nitrate/nitrite transporter</fullName>
    </recommendedName>
</protein>
<dbReference type="Pfam" id="PF07690">
    <property type="entry name" value="MFS_1"/>
    <property type="match status" value="2"/>
</dbReference>
<evidence type="ECO:0000259" key="9">
    <source>
        <dbReference type="PROSITE" id="PS50850"/>
    </source>
</evidence>
<feature type="transmembrane region" description="Helical" evidence="8">
    <location>
        <begin position="148"/>
        <end position="168"/>
    </location>
</feature>
<evidence type="ECO:0000256" key="6">
    <source>
        <dbReference type="ARBA" id="ARBA00023063"/>
    </source>
</evidence>
<dbReference type="PANTHER" id="PTHR23515">
    <property type="entry name" value="HIGH-AFFINITY NITRATE TRANSPORTER 2.3"/>
    <property type="match status" value="1"/>
</dbReference>